<feature type="non-terminal residue" evidence="1">
    <location>
        <position position="1"/>
    </location>
</feature>
<evidence type="ECO:0000313" key="2">
    <source>
        <dbReference type="Proteomes" id="UP000199516"/>
    </source>
</evidence>
<proteinExistence type="predicted"/>
<dbReference type="EMBL" id="FONT01000018">
    <property type="protein sequence ID" value="SFF06504.1"/>
    <property type="molecule type" value="Genomic_DNA"/>
</dbReference>
<dbReference type="STRING" id="930128.SAMN05192532_1181"/>
<dbReference type="RefSeq" id="WP_218151641.1">
    <property type="nucleotide sequence ID" value="NZ_FONT01000018.1"/>
</dbReference>
<dbReference type="Proteomes" id="UP000199516">
    <property type="component" value="Unassembled WGS sequence"/>
</dbReference>
<evidence type="ECO:0008006" key="3">
    <source>
        <dbReference type="Google" id="ProtNLM"/>
    </source>
</evidence>
<evidence type="ECO:0000313" key="1">
    <source>
        <dbReference type="EMBL" id="SFF06504.1"/>
    </source>
</evidence>
<gene>
    <name evidence="1" type="ORF">SAMN05192532_1181</name>
</gene>
<reference evidence="1 2" key="1">
    <citation type="submission" date="2016-10" db="EMBL/GenBank/DDBJ databases">
        <authorList>
            <person name="de Groot N.N."/>
        </authorList>
    </citation>
    <scope>NUCLEOTIDE SEQUENCE [LARGE SCALE GENOMIC DNA]</scope>
    <source>
        <strain evidence="1 2">DSM 23995</strain>
    </source>
</reference>
<name>A0A1I2FLY1_9BACI</name>
<sequence>GKRGTYTDISDIFAKEGRDNMEWIISGKAFNEDSDYALGDYRLNRPRTIMGIVDTTSRTQIILAITRTNRTVPEVKQDIYDMGYDPRLFIMLDGGGSTTMKIGNVNYGAGVGRSISNMVSLIDDSAIT</sequence>
<accession>A0A1I2FLY1</accession>
<keyword evidence="2" id="KW-1185">Reference proteome</keyword>
<protein>
    <recommendedName>
        <fullName evidence="3">Phosphodiester glycosidase domain-containing protein</fullName>
    </recommendedName>
</protein>
<dbReference type="AlphaFoldDB" id="A0A1I2FLY1"/>
<organism evidence="1 2">
    <name type="scientific">Alteribacillus iranensis</name>
    <dbReference type="NCBI Taxonomy" id="930128"/>
    <lineage>
        <taxon>Bacteria</taxon>
        <taxon>Bacillati</taxon>
        <taxon>Bacillota</taxon>
        <taxon>Bacilli</taxon>
        <taxon>Bacillales</taxon>
        <taxon>Bacillaceae</taxon>
        <taxon>Alteribacillus</taxon>
    </lineage>
</organism>